<accession>A0ABU4AMJ1</accession>
<dbReference type="PANTHER" id="PTHR46018">
    <property type="entry name" value="ZINC PHOSPHODIESTERASE ELAC PROTEIN 1"/>
    <property type="match status" value="1"/>
</dbReference>
<dbReference type="Gene3D" id="3.60.15.10">
    <property type="entry name" value="Ribonuclease Z/Hydroxyacylglutathione hydrolase-like"/>
    <property type="match status" value="1"/>
</dbReference>
<dbReference type="Pfam" id="PF12706">
    <property type="entry name" value="Lactamase_B_2"/>
    <property type="match status" value="1"/>
</dbReference>
<comment type="caution">
    <text evidence="2">The sequence shown here is derived from an EMBL/GenBank/DDBJ whole genome shotgun (WGS) entry which is preliminary data.</text>
</comment>
<sequence length="276" mass="29343">MSLALKVLGSSGGYPVRGLPCSGYLVTADQENILLDCGPGIATALLADGRHCGLDGVVISHLHPDHVLDLVPLAYALLAEWLVDGRTTPLPLCIPQGGLQFLQRFSDLFGHRSWQFPSDADEPGKRALAASVQERHDWLLTVFDVREYAIGDTLELGANQIETHAVDHNAPTAAMRIEKNGARIVYSADACFDPTLVGFAASADLFLVDAHMSGPLAGGAHMSPAEAGRLAALAKARELVLCHLAAPEDGPSARAAAAQHFSGAIHLAFETREYRL</sequence>
<gene>
    <name evidence="2" type="ORF">R2G56_13845</name>
</gene>
<evidence type="ECO:0000313" key="3">
    <source>
        <dbReference type="Proteomes" id="UP001185659"/>
    </source>
</evidence>
<name>A0ABU4AMJ1_9HYPH</name>
<feature type="domain" description="Metallo-beta-lactamase" evidence="1">
    <location>
        <begin position="20"/>
        <end position="243"/>
    </location>
</feature>
<dbReference type="PANTHER" id="PTHR46018:SF4">
    <property type="entry name" value="METALLO-HYDROLASE YHFI-RELATED"/>
    <property type="match status" value="1"/>
</dbReference>
<protein>
    <submittedName>
        <fullName evidence="2">MBL fold metallo-hydrolase</fullName>
    </submittedName>
</protein>
<dbReference type="InterPro" id="IPR001279">
    <property type="entry name" value="Metallo-B-lactamas"/>
</dbReference>
<proteinExistence type="predicted"/>
<dbReference type="RefSeq" id="WP_317561656.1">
    <property type="nucleotide sequence ID" value="NZ_JAWLIP010000006.1"/>
</dbReference>
<dbReference type="SUPFAM" id="SSF56281">
    <property type="entry name" value="Metallo-hydrolase/oxidoreductase"/>
    <property type="match status" value="1"/>
</dbReference>
<dbReference type="CDD" id="cd07716">
    <property type="entry name" value="RNaseZ_short-form-like_MBL-fold"/>
    <property type="match status" value="1"/>
</dbReference>
<dbReference type="Proteomes" id="UP001185659">
    <property type="component" value="Unassembled WGS sequence"/>
</dbReference>
<evidence type="ECO:0000313" key="2">
    <source>
        <dbReference type="EMBL" id="MDV6227376.1"/>
    </source>
</evidence>
<dbReference type="SMART" id="SM00849">
    <property type="entry name" value="Lactamase_B"/>
    <property type="match status" value="1"/>
</dbReference>
<reference evidence="2 3" key="1">
    <citation type="submission" date="2023-10" db="EMBL/GenBank/DDBJ databases">
        <authorList>
            <person name="Venkata Ramana C."/>
            <person name="Sasikala C."/>
            <person name="Dhurka M."/>
        </authorList>
    </citation>
    <scope>NUCLEOTIDE SEQUENCE [LARGE SCALE GENOMIC DNA]</scope>
    <source>
        <strain evidence="2 3">KCTC 32151</strain>
    </source>
</reference>
<organism evidence="2 3">
    <name type="scientific">Nitratireductor aquimarinus</name>
    <dbReference type="NCBI Taxonomy" id="889300"/>
    <lineage>
        <taxon>Bacteria</taxon>
        <taxon>Pseudomonadati</taxon>
        <taxon>Pseudomonadota</taxon>
        <taxon>Alphaproteobacteria</taxon>
        <taxon>Hyphomicrobiales</taxon>
        <taxon>Phyllobacteriaceae</taxon>
        <taxon>Nitratireductor</taxon>
    </lineage>
</organism>
<evidence type="ECO:0000259" key="1">
    <source>
        <dbReference type="SMART" id="SM00849"/>
    </source>
</evidence>
<dbReference type="EMBL" id="JAWLIP010000006">
    <property type="protein sequence ID" value="MDV6227376.1"/>
    <property type="molecule type" value="Genomic_DNA"/>
</dbReference>
<keyword evidence="3" id="KW-1185">Reference proteome</keyword>
<dbReference type="InterPro" id="IPR036866">
    <property type="entry name" value="RibonucZ/Hydroxyglut_hydro"/>
</dbReference>